<evidence type="ECO:0000313" key="2">
    <source>
        <dbReference type="WBParaSite" id="RSKR_0000416700.1"/>
    </source>
</evidence>
<organism evidence="1 2">
    <name type="scientific">Rhabditophanes sp. KR3021</name>
    <dbReference type="NCBI Taxonomy" id="114890"/>
    <lineage>
        <taxon>Eukaryota</taxon>
        <taxon>Metazoa</taxon>
        <taxon>Ecdysozoa</taxon>
        <taxon>Nematoda</taxon>
        <taxon>Chromadorea</taxon>
        <taxon>Rhabditida</taxon>
        <taxon>Tylenchina</taxon>
        <taxon>Panagrolaimomorpha</taxon>
        <taxon>Strongyloidoidea</taxon>
        <taxon>Alloionematidae</taxon>
        <taxon>Rhabditophanes</taxon>
    </lineage>
</organism>
<proteinExistence type="predicted"/>
<accession>A0AC35TTS2</accession>
<reference evidence="2" key="1">
    <citation type="submission" date="2016-11" db="UniProtKB">
        <authorList>
            <consortium name="WormBaseParasite"/>
        </authorList>
    </citation>
    <scope>IDENTIFICATION</scope>
    <source>
        <strain evidence="2">KR3021</strain>
    </source>
</reference>
<dbReference type="WBParaSite" id="RSKR_0000416700.1">
    <property type="protein sequence ID" value="RSKR_0000416700.1"/>
    <property type="gene ID" value="RSKR_0000416700"/>
</dbReference>
<sequence length="143" mass="15835">MSYNFEAAPPPPTTYTPSVDRVIDKISHFAGEINYLGNEGTKLVDGIVDSAEKVINNQISNFNDIGDNADKIGNTATTKFDGWPVTPAIVAGIVTAIIAILLIIFFVIYVFHLCVSWRQLRRAEKNLSKEYGYITSSEFDDTK</sequence>
<protein>
    <submittedName>
        <fullName evidence="2">Syndecan domain-containing protein</fullName>
    </submittedName>
</protein>
<name>A0AC35TTS2_9BILA</name>
<evidence type="ECO:0000313" key="1">
    <source>
        <dbReference type="Proteomes" id="UP000095286"/>
    </source>
</evidence>
<dbReference type="Proteomes" id="UP000095286">
    <property type="component" value="Unplaced"/>
</dbReference>